<dbReference type="Proteomes" id="UP000305778">
    <property type="component" value="Unassembled WGS sequence"/>
</dbReference>
<keyword evidence="2" id="KW-1185">Reference proteome</keyword>
<evidence type="ECO:0000313" key="1">
    <source>
        <dbReference type="EMBL" id="TKA06601.1"/>
    </source>
</evidence>
<dbReference type="OrthoDB" id="3311648at2"/>
<dbReference type="InterPro" id="IPR049777">
    <property type="entry name" value="SCO2524-like"/>
</dbReference>
<comment type="caution">
    <text evidence="1">The sequence shown here is derived from an EMBL/GenBank/DDBJ whole genome shotgun (WGS) entry which is preliminary data.</text>
</comment>
<evidence type="ECO:0000313" key="2">
    <source>
        <dbReference type="Proteomes" id="UP000305778"/>
    </source>
</evidence>
<dbReference type="RefSeq" id="WP_136727210.1">
    <property type="nucleotide sequence ID" value="NZ_SUMC01000036.1"/>
</dbReference>
<accession>A0A4U0SFP9</accession>
<organism evidence="1 2">
    <name type="scientific">Actinacidiphila oryziradicis</name>
    <dbReference type="NCBI Taxonomy" id="2571141"/>
    <lineage>
        <taxon>Bacteria</taxon>
        <taxon>Bacillati</taxon>
        <taxon>Actinomycetota</taxon>
        <taxon>Actinomycetes</taxon>
        <taxon>Kitasatosporales</taxon>
        <taxon>Streptomycetaceae</taxon>
        <taxon>Actinacidiphila</taxon>
    </lineage>
</organism>
<dbReference type="AlphaFoldDB" id="A0A4U0SFP9"/>
<protein>
    <submittedName>
        <fullName evidence="1">Uncharacterized protein</fullName>
    </submittedName>
</protein>
<sequence>MRIRPRQQLLEIWQAIARHSFSDGVLDWGKLGGSSSVSDAEQLLCLMYPASELPPFRLDAPDETAEDVLAALKGIGDNVEIPTRLISALAGFMDMHTSDTATPTFSAGHYLFPVDPDEELTPEQRELGVVDSYSMSISLALSTLGFLKIFKREIRRDDLRDTADALYEATSVRLTAAMVSLLRSFTVNLFDADSPRGHTLCRTVNQSNMSNRLVVQELQRELRPLRASIKEYFTLGLNIVGDLDNNNLLMECGWSWGIVQDAPQVDTTDPVGTQPKGVAIPAPYLYFTVVALDGIADLFSERTLILGLLNEEQQRLAQALRLRWELTQQYWSMIARFGDEKWPLEDIPWRTTGQQQESEYFSLLVASILVQDLDRRRATDDDLTRTVAVMEELAVRAKITRRMTSDDPTVSLLHNPGVRLPLTGGESLGPAMQWSVPDFSTQLLKRTLQLCSMSRRSESHDRLLGLAEQVMDHLWLRRISSGPGIRLWDNISAVFPDLETAKAHLSWNMTERVVECMVVAANLFGQPPIRSPQLTELATSLLSEAGHIFDREMMEPSSAGNNSLDSSLRIAEMKMARARQILDDRPGTSFALTMQVLTSLDELVVARRAATKRA</sequence>
<proteinExistence type="predicted"/>
<gene>
    <name evidence="1" type="ORF">FCI23_30675</name>
</gene>
<dbReference type="EMBL" id="SUMC01000036">
    <property type="protein sequence ID" value="TKA06601.1"/>
    <property type="molecule type" value="Genomic_DNA"/>
</dbReference>
<reference evidence="1 2" key="1">
    <citation type="submission" date="2019-04" db="EMBL/GenBank/DDBJ databases">
        <title>Streptomyces oryziradicis sp. nov., a novel actinomycete isolated from rhizosphere soil of rice (Oryza sativa L.).</title>
        <authorList>
            <person name="Li C."/>
        </authorList>
    </citation>
    <scope>NUCLEOTIDE SEQUENCE [LARGE SCALE GENOMIC DNA]</scope>
    <source>
        <strain evidence="1 2">NEAU-C40</strain>
    </source>
</reference>
<name>A0A4U0SFP9_9ACTN</name>
<dbReference type="NCBIfam" id="NF040567">
    <property type="entry name" value="SCO2524_fam"/>
    <property type="match status" value="1"/>
</dbReference>